<dbReference type="InterPro" id="IPR018713">
    <property type="entry name" value="MPAB/Lcp_cat_dom"/>
</dbReference>
<dbReference type="PANTHER" id="PTHR36151">
    <property type="entry name" value="BLR2777 PROTEIN"/>
    <property type="match status" value="1"/>
</dbReference>
<gene>
    <name evidence="2" type="ORF">BGW36DRAFT_377544</name>
</gene>
<reference evidence="2" key="1">
    <citation type="submission" date="2021-12" db="EMBL/GenBank/DDBJ databases">
        <title>Convergent genome expansion in fungi linked to evolution of root-endophyte symbiosis.</title>
        <authorList>
            <consortium name="DOE Joint Genome Institute"/>
            <person name="Ke Y.-H."/>
            <person name="Bonito G."/>
            <person name="Liao H.-L."/>
            <person name="Looney B."/>
            <person name="Rojas-Flechas A."/>
            <person name="Nash J."/>
            <person name="Hameed K."/>
            <person name="Schadt C."/>
            <person name="Martin F."/>
            <person name="Crous P.W."/>
            <person name="Miettinen O."/>
            <person name="Magnuson J.K."/>
            <person name="Labbe J."/>
            <person name="Jacobson D."/>
            <person name="Doktycz M.J."/>
            <person name="Veneault-Fourrey C."/>
            <person name="Kuo A."/>
            <person name="Mondo S."/>
            <person name="Calhoun S."/>
            <person name="Riley R."/>
            <person name="Ohm R."/>
            <person name="LaButti K."/>
            <person name="Andreopoulos B."/>
            <person name="Pangilinan J."/>
            <person name="Nolan M."/>
            <person name="Tritt A."/>
            <person name="Clum A."/>
            <person name="Lipzen A."/>
            <person name="Daum C."/>
            <person name="Barry K."/>
            <person name="Grigoriev I.V."/>
            <person name="Vilgalys R."/>
        </authorList>
    </citation>
    <scope>NUCLEOTIDE SEQUENCE</scope>
    <source>
        <strain evidence="2">PMI_201</strain>
    </source>
</reference>
<dbReference type="AlphaFoldDB" id="A0AAD4KU38"/>
<dbReference type="GeneID" id="70246295"/>
<feature type="domain" description="ER-bound oxygenase mpaB/mpaB'/Rubber oxygenase catalytic" evidence="1">
    <location>
        <begin position="1"/>
        <end position="174"/>
    </location>
</feature>
<organism evidence="2 3">
    <name type="scientific">Talaromyces proteolyticus</name>
    <dbReference type="NCBI Taxonomy" id="1131652"/>
    <lineage>
        <taxon>Eukaryota</taxon>
        <taxon>Fungi</taxon>
        <taxon>Dikarya</taxon>
        <taxon>Ascomycota</taxon>
        <taxon>Pezizomycotina</taxon>
        <taxon>Eurotiomycetes</taxon>
        <taxon>Eurotiomycetidae</taxon>
        <taxon>Eurotiales</taxon>
        <taxon>Trichocomaceae</taxon>
        <taxon>Talaromyces</taxon>
        <taxon>Talaromyces sect. Bacilispori</taxon>
    </lineage>
</organism>
<proteinExistence type="predicted"/>
<evidence type="ECO:0000313" key="3">
    <source>
        <dbReference type="Proteomes" id="UP001201262"/>
    </source>
</evidence>
<comment type="caution">
    <text evidence="2">The sequence shown here is derived from an EMBL/GenBank/DDBJ whole genome shotgun (WGS) entry which is preliminary data.</text>
</comment>
<name>A0AAD4KU38_9EURO</name>
<protein>
    <recommendedName>
        <fullName evidence="1">ER-bound oxygenase mpaB/mpaB'/Rubber oxygenase catalytic domain-containing protein</fullName>
    </recommendedName>
</protein>
<dbReference type="GO" id="GO:0016491">
    <property type="term" value="F:oxidoreductase activity"/>
    <property type="evidence" value="ECO:0007669"/>
    <property type="project" value="InterPro"/>
</dbReference>
<dbReference type="Proteomes" id="UP001201262">
    <property type="component" value="Unassembled WGS sequence"/>
</dbReference>
<keyword evidence="3" id="KW-1185">Reference proteome</keyword>
<evidence type="ECO:0000313" key="2">
    <source>
        <dbReference type="EMBL" id="KAH8699233.1"/>
    </source>
</evidence>
<sequence>MTYIYCMVYGTKQEKAAIIDLVNKAHAPVQGSDYSANDPVLQTWVAATLYAVGIDLYQRIFGDLDEETSEKIYREYAILAVSLRVPPSMWPKDRKSFWQYWDEQIQTLQISQNAKNVAKGLLYNKTAPLQVRATLPFVRLVTAEMLPKRFREEFGLKTSRSRRVGYKITLGITRAIYPALPRFIRTYPKRYYLKDMRRRLAN</sequence>
<dbReference type="PANTHER" id="PTHR36151:SF3">
    <property type="entry name" value="ER-BOUND OXYGENASE MPAB_MPAB'_RUBBER OXYGENASE CATALYTIC DOMAIN-CONTAINING PROTEIN"/>
    <property type="match status" value="1"/>
</dbReference>
<dbReference type="Pfam" id="PF09995">
    <property type="entry name" value="MPAB_Lcp_cat"/>
    <property type="match status" value="1"/>
</dbReference>
<evidence type="ECO:0000259" key="1">
    <source>
        <dbReference type="Pfam" id="PF09995"/>
    </source>
</evidence>
<dbReference type="EMBL" id="JAJTJA010000005">
    <property type="protein sequence ID" value="KAH8699233.1"/>
    <property type="molecule type" value="Genomic_DNA"/>
</dbReference>
<accession>A0AAD4KU38</accession>
<dbReference type="RefSeq" id="XP_046073697.1">
    <property type="nucleotide sequence ID" value="XM_046216008.1"/>
</dbReference>